<dbReference type="OrthoDB" id="1274115at2759"/>
<dbReference type="InterPro" id="IPR002347">
    <property type="entry name" value="SDR_fam"/>
</dbReference>
<reference evidence="3 4" key="1">
    <citation type="submission" date="2014-04" db="EMBL/GenBank/DDBJ databases">
        <authorList>
            <consortium name="DOE Joint Genome Institute"/>
            <person name="Kuo A."/>
            <person name="Kohler A."/>
            <person name="Costa M.D."/>
            <person name="Nagy L.G."/>
            <person name="Floudas D."/>
            <person name="Copeland A."/>
            <person name="Barry K.W."/>
            <person name="Cichocki N."/>
            <person name="Veneault-Fourrey C."/>
            <person name="LaButti K."/>
            <person name="Lindquist E.A."/>
            <person name="Lipzen A."/>
            <person name="Lundell T."/>
            <person name="Morin E."/>
            <person name="Murat C."/>
            <person name="Sun H."/>
            <person name="Tunlid A."/>
            <person name="Henrissat B."/>
            <person name="Grigoriev I.V."/>
            <person name="Hibbett D.S."/>
            <person name="Martin F."/>
            <person name="Nordberg H.P."/>
            <person name="Cantor M.N."/>
            <person name="Hua S.X."/>
        </authorList>
    </citation>
    <scope>NUCLEOTIDE SEQUENCE [LARGE SCALE GENOMIC DNA]</scope>
    <source>
        <strain evidence="3 4">Marx 270</strain>
    </source>
</reference>
<evidence type="ECO:0000313" key="4">
    <source>
        <dbReference type="Proteomes" id="UP000054217"/>
    </source>
</evidence>
<dbReference type="InterPro" id="IPR036291">
    <property type="entry name" value="NAD(P)-bd_dom_sf"/>
</dbReference>
<comment type="similarity">
    <text evidence="1">Belongs to the short-chain dehydrogenases/reductases (SDR) family.</text>
</comment>
<dbReference type="FunCoup" id="A0A0C3JPM9">
    <property type="interactions" value="98"/>
</dbReference>
<gene>
    <name evidence="3" type="ORF">M404DRAFT_155255</name>
</gene>
<dbReference type="InParanoid" id="A0A0C3JPM9"/>
<evidence type="ECO:0000256" key="1">
    <source>
        <dbReference type="ARBA" id="ARBA00006484"/>
    </source>
</evidence>
<dbReference type="EMBL" id="KN832005">
    <property type="protein sequence ID" value="KIN99441.1"/>
    <property type="molecule type" value="Genomic_DNA"/>
</dbReference>
<dbReference type="HOGENOM" id="CLU_1744949_0_0_1"/>
<feature type="non-terminal residue" evidence="3">
    <location>
        <position position="1"/>
    </location>
</feature>
<reference evidence="4" key="2">
    <citation type="submission" date="2015-01" db="EMBL/GenBank/DDBJ databases">
        <title>Evolutionary Origins and Diversification of the Mycorrhizal Mutualists.</title>
        <authorList>
            <consortium name="DOE Joint Genome Institute"/>
            <consortium name="Mycorrhizal Genomics Consortium"/>
            <person name="Kohler A."/>
            <person name="Kuo A."/>
            <person name="Nagy L.G."/>
            <person name="Floudas D."/>
            <person name="Copeland A."/>
            <person name="Barry K.W."/>
            <person name="Cichocki N."/>
            <person name="Veneault-Fourrey C."/>
            <person name="LaButti K."/>
            <person name="Lindquist E.A."/>
            <person name="Lipzen A."/>
            <person name="Lundell T."/>
            <person name="Morin E."/>
            <person name="Murat C."/>
            <person name="Riley R."/>
            <person name="Ohm R."/>
            <person name="Sun H."/>
            <person name="Tunlid A."/>
            <person name="Henrissat B."/>
            <person name="Grigoriev I.V."/>
            <person name="Hibbett D.S."/>
            <person name="Martin F."/>
        </authorList>
    </citation>
    <scope>NUCLEOTIDE SEQUENCE [LARGE SCALE GENOMIC DNA]</scope>
    <source>
        <strain evidence="4">Marx 270</strain>
    </source>
</reference>
<dbReference type="SUPFAM" id="SSF51735">
    <property type="entry name" value="NAD(P)-binding Rossmann-fold domains"/>
    <property type="match status" value="1"/>
</dbReference>
<name>A0A0C3JPM9_PISTI</name>
<sequence length="150" mass="16844">AMVPGPVAEATAVQTRKAFEFNSFAALCVTKATVPPMMKRHEGLVINIGSIVGTIKVTTEDNDRQYQYDAMEYSALYIITGDLDMELKPFDINVMLAAPADVKFNISKITFKLPPTLYCVEYEERLIEKMNLTANKDSMRTDTFAREVMC</sequence>
<dbReference type="Gene3D" id="3.40.50.720">
    <property type="entry name" value="NAD(P)-binding Rossmann-like Domain"/>
    <property type="match status" value="1"/>
</dbReference>
<dbReference type="AlphaFoldDB" id="A0A0C3JPM9"/>
<organism evidence="3 4">
    <name type="scientific">Pisolithus tinctorius Marx 270</name>
    <dbReference type="NCBI Taxonomy" id="870435"/>
    <lineage>
        <taxon>Eukaryota</taxon>
        <taxon>Fungi</taxon>
        <taxon>Dikarya</taxon>
        <taxon>Basidiomycota</taxon>
        <taxon>Agaricomycotina</taxon>
        <taxon>Agaricomycetes</taxon>
        <taxon>Agaricomycetidae</taxon>
        <taxon>Boletales</taxon>
        <taxon>Sclerodermatineae</taxon>
        <taxon>Pisolithaceae</taxon>
        <taxon>Pisolithus</taxon>
    </lineage>
</organism>
<keyword evidence="2" id="KW-0560">Oxidoreductase</keyword>
<dbReference type="Proteomes" id="UP000054217">
    <property type="component" value="Unassembled WGS sequence"/>
</dbReference>
<dbReference type="Pfam" id="PF00106">
    <property type="entry name" value="adh_short"/>
    <property type="match status" value="1"/>
</dbReference>
<evidence type="ECO:0000313" key="3">
    <source>
        <dbReference type="EMBL" id="KIN99441.1"/>
    </source>
</evidence>
<dbReference type="GO" id="GO:0016491">
    <property type="term" value="F:oxidoreductase activity"/>
    <property type="evidence" value="ECO:0007669"/>
    <property type="project" value="UniProtKB-KW"/>
</dbReference>
<accession>A0A0C3JPM9</accession>
<protein>
    <submittedName>
        <fullName evidence="3">Uncharacterized protein</fullName>
    </submittedName>
</protein>
<dbReference type="PANTHER" id="PTHR44169:SF6">
    <property type="entry name" value="NADPH-DEPENDENT 1-ACYLDIHYDROXYACETONE PHOSPHATE REDUCTASE"/>
    <property type="match status" value="1"/>
</dbReference>
<dbReference type="PANTHER" id="PTHR44169">
    <property type="entry name" value="NADPH-DEPENDENT 1-ACYLDIHYDROXYACETONE PHOSPHATE REDUCTASE"/>
    <property type="match status" value="1"/>
</dbReference>
<evidence type="ECO:0000256" key="2">
    <source>
        <dbReference type="ARBA" id="ARBA00023002"/>
    </source>
</evidence>
<keyword evidence="4" id="KW-1185">Reference proteome</keyword>
<dbReference type="STRING" id="870435.A0A0C3JPM9"/>
<proteinExistence type="inferred from homology"/>